<evidence type="ECO:0000313" key="2">
    <source>
        <dbReference type="Proteomes" id="UP000249645"/>
    </source>
</evidence>
<protein>
    <submittedName>
        <fullName evidence="1">Uncharacterized protein</fullName>
    </submittedName>
</protein>
<proteinExistence type="predicted"/>
<dbReference type="Proteomes" id="UP000249645">
    <property type="component" value="Unassembled WGS sequence"/>
</dbReference>
<organism evidence="1 2">
    <name type="scientific">Pseudopedobacter saltans</name>
    <dbReference type="NCBI Taxonomy" id="151895"/>
    <lineage>
        <taxon>Bacteria</taxon>
        <taxon>Pseudomonadati</taxon>
        <taxon>Bacteroidota</taxon>
        <taxon>Sphingobacteriia</taxon>
        <taxon>Sphingobacteriales</taxon>
        <taxon>Sphingobacteriaceae</taxon>
        <taxon>Pseudopedobacter</taxon>
    </lineage>
</organism>
<reference evidence="1 2" key="1">
    <citation type="submission" date="2017-11" db="EMBL/GenBank/DDBJ databases">
        <title>Infants hospitalized years apart are colonized by the same room-sourced microbial strains.</title>
        <authorList>
            <person name="Brooks B."/>
            <person name="Olm M.R."/>
            <person name="Firek B.A."/>
            <person name="Baker R."/>
            <person name="Thomas B.C."/>
            <person name="Morowitz M.J."/>
            <person name="Banfield J.F."/>
        </authorList>
    </citation>
    <scope>NUCLEOTIDE SEQUENCE [LARGE SCALE GENOMIC DNA]</scope>
    <source>
        <strain evidence="1">S2_009_000_R2_76</strain>
    </source>
</reference>
<name>A0A2W5EF83_9SPHI</name>
<dbReference type="EMBL" id="QFOI01000649">
    <property type="protein sequence ID" value="PZP39760.1"/>
    <property type="molecule type" value="Genomic_DNA"/>
</dbReference>
<comment type="caution">
    <text evidence="1">The sequence shown here is derived from an EMBL/GenBank/DDBJ whole genome shotgun (WGS) entry which is preliminary data.</text>
</comment>
<accession>A0A2W5EF83</accession>
<dbReference type="AlphaFoldDB" id="A0A2W5EF83"/>
<gene>
    <name evidence="1" type="ORF">DI598_19755</name>
</gene>
<sequence length="179" mass="21165">MTKRVSYIIFILLVSAKLFGQDKLSKADRINLYAYQIDTVKTKIDSFKFSFDSIQVDVKTRNNKIATTNFFEKSKSRLTVDYYFKDNELVLINVVEQCPQFDDLHSYSVFYYDKEKLIAEKYRHTIRPCLAIPMDKNIYELYGYNPALNSEFLKVFVVRLLKKIKTTGNNSLAQWRVKY</sequence>
<evidence type="ECO:0000313" key="1">
    <source>
        <dbReference type="EMBL" id="PZP39760.1"/>
    </source>
</evidence>